<accession>A0A9P5PS96</accession>
<dbReference type="AlphaFoldDB" id="A0A9P5PS96"/>
<gene>
    <name evidence="2" type="ORF">BDP27DRAFT_1502901</name>
</gene>
<dbReference type="OrthoDB" id="3231188at2759"/>
<reference evidence="2" key="1">
    <citation type="submission" date="2020-11" db="EMBL/GenBank/DDBJ databases">
        <authorList>
            <consortium name="DOE Joint Genome Institute"/>
            <person name="Ahrendt S."/>
            <person name="Riley R."/>
            <person name="Andreopoulos W."/>
            <person name="Labutti K."/>
            <person name="Pangilinan J."/>
            <person name="Ruiz-Duenas F.J."/>
            <person name="Barrasa J.M."/>
            <person name="Sanchez-Garcia M."/>
            <person name="Camarero S."/>
            <person name="Miyauchi S."/>
            <person name="Serrano A."/>
            <person name="Linde D."/>
            <person name="Babiker R."/>
            <person name="Drula E."/>
            <person name="Ayuso-Fernandez I."/>
            <person name="Pacheco R."/>
            <person name="Padilla G."/>
            <person name="Ferreira P."/>
            <person name="Barriuso J."/>
            <person name="Kellner H."/>
            <person name="Castanera R."/>
            <person name="Alfaro M."/>
            <person name="Ramirez L."/>
            <person name="Pisabarro A.G."/>
            <person name="Kuo A."/>
            <person name="Tritt A."/>
            <person name="Lipzen A."/>
            <person name="He G."/>
            <person name="Yan M."/>
            <person name="Ng V."/>
            <person name="Cullen D."/>
            <person name="Martin F."/>
            <person name="Rosso M.-N."/>
            <person name="Henrissat B."/>
            <person name="Hibbett D."/>
            <person name="Martinez A.T."/>
            <person name="Grigoriev I.V."/>
        </authorList>
    </citation>
    <scope>NUCLEOTIDE SEQUENCE</scope>
    <source>
        <strain evidence="2">AH 40177</strain>
    </source>
</reference>
<feature type="region of interest" description="Disordered" evidence="1">
    <location>
        <begin position="267"/>
        <end position="297"/>
    </location>
</feature>
<sequence length="297" mass="32276">MSGVGVQANIWILKAGSPLRCDSPVLKSLLEFLGSSAVNLPFSPIFYLNSQQDNTKLFMNKYQPKMSGNSASQYVLSTPPQPDSVIKNIEYLANKFGYEKSVKGVNNTCIALSAIIIQFLLSDDTEFAPVGKNSKINYKKDFIAYLSSQHQQVDAVTEALLAIRLANDELVPVYKVMQILQFPRTALDANCCTSATFIYPHYGSVQCGCQLSNGTPDADLELLEPPPAPEDNYIDVELHLPEPHPAPEVNNKGHSCSCSHGQGHVLTGDSEGEATGGSVVAQEQPPACLTRSQRTKL</sequence>
<dbReference type="EMBL" id="JADNRY010000033">
    <property type="protein sequence ID" value="KAF9071354.1"/>
    <property type="molecule type" value="Genomic_DNA"/>
</dbReference>
<proteinExistence type="predicted"/>
<protein>
    <submittedName>
        <fullName evidence="2">Uncharacterized protein</fullName>
    </submittedName>
</protein>
<name>A0A9P5PS96_9AGAR</name>
<evidence type="ECO:0000313" key="2">
    <source>
        <dbReference type="EMBL" id="KAF9071354.1"/>
    </source>
</evidence>
<dbReference type="Proteomes" id="UP000772434">
    <property type="component" value="Unassembled WGS sequence"/>
</dbReference>
<evidence type="ECO:0000313" key="3">
    <source>
        <dbReference type="Proteomes" id="UP000772434"/>
    </source>
</evidence>
<keyword evidence="3" id="KW-1185">Reference proteome</keyword>
<comment type="caution">
    <text evidence="2">The sequence shown here is derived from an EMBL/GenBank/DDBJ whole genome shotgun (WGS) entry which is preliminary data.</text>
</comment>
<organism evidence="2 3">
    <name type="scientific">Rhodocollybia butyracea</name>
    <dbReference type="NCBI Taxonomy" id="206335"/>
    <lineage>
        <taxon>Eukaryota</taxon>
        <taxon>Fungi</taxon>
        <taxon>Dikarya</taxon>
        <taxon>Basidiomycota</taxon>
        <taxon>Agaricomycotina</taxon>
        <taxon>Agaricomycetes</taxon>
        <taxon>Agaricomycetidae</taxon>
        <taxon>Agaricales</taxon>
        <taxon>Marasmiineae</taxon>
        <taxon>Omphalotaceae</taxon>
        <taxon>Rhodocollybia</taxon>
    </lineage>
</organism>
<evidence type="ECO:0000256" key="1">
    <source>
        <dbReference type="SAM" id="MobiDB-lite"/>
    </source>
</evidence>